<dbReference type="GO" id="GO:0006412">
    <property type="term" value="P:translation"/>
    <property type="evidence" value="ECO:0007669"/>
    <property type="project" value="InterPro"/>
</dbReference>
<dbReference type="GO" id="GO:0005840">
    <property type="term" value="C:ribosome"/>
    <property type="evidence" value="ECO:0007669"/>
    <property type="project" value="UniProtKB-KW"/>
</dbReference>
<dbReference type="NCBIfam" id="TIGR00030">
    <property type="entry name" value="S21p"/>
    <property type="match status" value="2"/>
</dbReference>
<evidence type="ECO:0000313" key="5">
    <source>
        <dbReference type="Proteomes" id="UP000252519"/>
    </source>
</evidence>
<keyword evidence="2 4" id="KW-0689">Ribosomal protein</keyword>
<dbReference type="OrthoDB" id="2501249at2759"/>
<dbReference type="STRING" id="29170.A0A368HC05"/>
<evidence type="ECO:0000313" key="4">
    <source>
        <dbReference type="EMBL" id="RCN52930.1"/>
    </source>
</evidence>
<reference evidence="4 5" key="1">
    <citation type="submission" date="2014-10" db="EMBL/GenBank/DDBJ databases">
        <title>Draft genome of the hookworm Ancylostoma caninum.</title>
        <authorList>
            <person name="Mitreva M."/>
        </authorList>
    </citation>
    <scope>NUCLEOTIDE SEQUENCE [LARGE SCALE GENOMIC DNA]</scope>
    <source>
        <strain evidence="4 5">Baltimore</strain>
    </source>
</reference>
<accession>A0A368HC05</accession>
<evidence type="ECO:0000256" key="1">
    <source>
        <dbReference type="ARBA" id="ARBA00006640"/>
    </source>
</evidence>
<dbReference type="EMBL" id="JOJR01000004">
    <property type="protein sequence ID" value="RCN52930.1"/>
    <property type="molecule type" value="Genomic_DNA"/>
</dbReference>
<dbReference type="PANTHER" id="PTHR21109:SF0">
    <property type="entry name" value="SMALL RIBOSOMAL SUBUNIT PROTEIN BS21M"/>
    <property type="match status" value="1"/>
</dbReference>
<keyword evidence="5" id="KW-1185">Reference proteome</keyword>
<dbReference type="AlphaFoldDB" id="A0A368HC05"/>
<proteinExistence type="inferred from homology"/>
<dbReference type="Pfam" id="PF01165">
    <property type="entry name" value="Ribosomal_S21"/>
    <property type="match status" value="2"/>
</dbReference>
<dbReference type="InterPro" id="IPR001911">
    <property type="entry name" value="Ribosomal_bS21"/>
</dbReference>
<comment type="caution">
    <text evidence="4">The sequence shown here is derived from an EMBL/GenBank/DDBJ whole genome shotgun (WGS) entry which is preliminary data.</text>
</comment>
<protein>
    <submittedName>
        <fullName evidence="4">Ribosomal protein S21</fullName>
    </submittedName>
</protein>
<gene>
    <name evidence="4" type="ORF">ANCCAN_00925</name>
</gene>
<comment type="similarity">
    <text evidence="1">Belongs to the bacterial ribosomal protein bS21 family.</text>
</comment>
<organism evidence="4 5">
    <name type="scientific">Ancylostoma caninum</name>
    <name type="common">Dog hookworm</name>
    <dbReference type="NCBI Taxonomy" id="29170"/>
    <lineage>
        <taxon>Eukaryota</taxon>
        <taxon>Metazoa</taxon>
        <taxon>Ecdysozoa</taxon>
        <taxon>Nematoda</taxon>
        <taxon>Chromadorea</taxon>
        <taxon>Rhabditida</taxon>
        <taxon>Rhabditina</taxon>
        <taxon>Rhabditomorpha</taxon>
        <taxon>Strongyloidea</taxon>
        <taxon>Ancylostomatidae</taxon>
        <taxon>Ancylostomatinae</taxon>
        <taxon>Ancylostoma</taxon>
    </lineage>
</organism>
<sequence length="198" mass="23455">MVRKWRGTLTQPFAVKLFKGIWNAHPRYATRTVMVKDNDVDSAFSLLNRLLDAEGLLKIVRRTQYYQKPYMQRQQLSIEASTAIFNEDMNRKMHFLMRKNRPDAYPGIWNAHPRYATRTVMVKDNDVDSAFSLLNRLLDAEGLLKIVRRTQYYQKPYMQRQQLSIEASTAIFNEDMNRKMHFLMRKNRPDAYPGQITS</sequence>
<keyword evidence="3" id="KW-0687">Ribonucleoprotein</keyword>
<dbReference type="GO" id="GO:1990904">
    <property type="term" value="C:ribonucleoprotein complex"/>
    <property type="evidence" value="ECO:0007669"/>
    <property type="project" value="UniProtKB-KW"/>
</dbReference>
<name>A0A368HC05_ANCCA</name>
<evidence type="ECO:0000256" key="2">
    <source>
        <dbReference type="ARBA" id="ARBA00022980"/>
    </source>
</evidence>
<dbReference type="PANTHER" id="PTHR21109">
    <property type="entry name" value="MITOCHONDRIAL 28S RIBOSOMAL PROTEIN S21"/>
    <property type="match status" value="1"/>
</dbReference>
<dbReference type="GO" id="GO:0003735">
    <property type="term" value="F:structural constituent of ribosome"/>
    <property type="evidence" value="ECO:0007669"/>
    <property type="project" value="InterPro"/>
</dbReference>
<evidence type="ECO:0000256" key="3">
    <source>
        <dbReference type="ARBA" id="ARBA00023274"/>
    </source>
</evidence>
<dbReference type="Proteomes" id="UP000252519">
    <property type="component" value="Unassembled WGS sequence"/>
</dbReference>